<evidence type="ECO:0000256" key="8">
    <source>
        <dbReference type="ARBA" id="ARBA00022989"/>
    </source>
</evidence>
<keyword evidence="10" id="KW-0969">Cilium</keyword>
<dbReference type="SUPFAM" id="SSF81321">
    <property type="entry name" value="Family A G protein-coupled receptor-like"/>
    <property type="match status" value="1"/>
</dbReference>
<dbReference type="GO" id="GO:0004930">
    <property type="term" value="F:G protein-coupled receptor activity"/>
    <property type="evidence" value="ECO:0007669"/>
    <property type="project" value="UniProtKB-KW"/>
</dbReference>
<name>A0A8C4LTQ9_EQUAS</name>
<evidence type="ECO:0000256" key="11">
    <source>
        <dbReference type="ARBA" id="ARBA00023136"/>
    </source>
</evidence>
<keyword evidence="6 17" id="KW-0716">Sensory transduction</keyword>
<reference evidence="19" key="1">
    <citation type="submission" date="2023-03" db="UniProtKB">
        <authorList>
            <consortium name="Ensembl"/>
        </authorList>
    </citation>
    <scope>IDENTIFICATION</scope>
</reference>
<evidence type="ECO:0000256" key="5">
    <source>
        <dbReference type="ARBA" id="ARBA00022480"/>
    </source>
</evidence>
<dbReference type="InterPro" id="IPR007960">
    <property type="entry name" value="TAS2R"/>
</dbReference>
<feature type="transmembrane region" description="Helical" evidence="18">
    <location>
        <begin position="129"/>
        <end position="150"/>
    </location>
</feature>
<dbReference type="GO" id="GO:0060170">
    <property type="term" value="C:ciliary membrane"/>
    <property type="evidence" value="ECO:0007669"/>
    <property type="project" value="UniProtKB-SubCell"/>
</dbReference>
<evidence type="ECO:0000256" key="6">
    <source>
        <dbReference type="ARBA" id="ARBA00022606"/>
    </source>
</evidence>
<comment type="subcellular location">
    <subcellularLocation>
        <location evidence="2">Cell projection</location>
        <location evidence="2">Cilium membrane</location>
    </subcellularLocation>
    <subcellularLocation>
        <location evidence="1 17">Membrane</location>
        <topology evidence="1 17">Multi-pass membrane protein</topology>
    </subcellularLocation>
</comment>
<evidence type="ECO:0000256" key="18">
    <source>
        <dbReference type="SAM" id="Phobius"/>
    </source>
</evidence>
<dbReference type="CDD" id="cd15013">
    <property type="entry name" value="7tm_TAS2R4"/>
    <property type="match status" value="1"/>
</dbReference>
<sequence length="306" mass="34791">MLRIFFICSVIVSVILTCVGLIVNLFIAVVNYKTWVKSHRISSSDRILFSLGITRFLMLGILLLNNVYINSLKVERSVYLPTFFLLCWIFLDSNSLWSVTLLNALYCVKITNFQHSMFLLLKRNLSPMIPRLQLACVLISAFTTLLYVLLRRTSPVPEFVTGRNSTVFNINEGILFLVTSLVSSSFLQFMINVTSASLLINSLRRHIQKMQRNATGFWNPQTEAHVGAMKLMICFLILYIPYSVAALLHYVPSSVGMNLGARSICVIVSALYPPGHSVLIILAHRKLKTKAKKILCFNKWWNFNSK</sequence>
<keyword evidence="9 17" id="KW-0297">G-protein coupled receptor</keyword>
<feature type="transmembrane region" description="Helical" evidence="18">
    <location>
        <begin position="263"/>
        <end position="283"/>
    </location>
</feature>
<feature type="transmembrane region" description="Helical" evidence="18">
    <location>
        <begin position="47"/>
        <end position="69"/>
    </location>
</feature>
<dbReference type="Ensembl" id="ENSEAST00005015379.1">
    <property type="protein sequence ID" value="ENSEASP00005014153.1"/>
    <property type="gene ID" value="ENSEASG00005009869.1"/>
</dbReference>
<evidence type="ECO:0000256" key="12">
    <source>
        <dbReference type="ARBA" id="ARBA00023170"/>
    </source>
</evidence>
<keyword evidence="7 17" id="KW-0812">Transmembrane</keyword>
<evidence type="ECO:0000256" key="16">
    <source>
        <dbReference type="RuleBase" id="RU004423"/>
    </source>
</evidence>
<keyword evidence="15" id="KW-0966">Cell projection</keyword>
<keyword evidence="12 17" id="KW-0675">Receptor</keyword>
<keyword evidence="5 17" id="KW-0919">Taste</keyword>
<evidence type="ECO:0000256" key="10">
    <source>
        <dbReference type="ARBA" id="ARBA00023069"/>
    </source>
</evidence>
<protein>
    <recommendedName>
        <fullName evidence="17">Taste receptor type 2</fullName>
    </recommendedName>
</protein>
<evidence type="ECO:0000256" key="4">
    <source>
        <dbReference type="ARBA" id="ARBA00022475"/>
    </source>
</evidence>
<organism evidence="19">
    <name type="scientific">Equus asinus asinus</name>
    <dbReference type="NCBI Taxonomy" id="83772"/>
    <lineage>
        <taxon>Eukaryota</taxon>
        <taxon>Metazoa</taxon>
        <taxon>Chordata</taxon>
        <taxon>Craniata</taxon>
        <taxon>Vertebrata</taxon>
        <taxon>Euteleostomi</taxon>
        <taxon>Mammalia</taxon>
        <taxon>Eutheria</taxon>
        <taxon>Laurasiatheria</taxon>
        <taxon>Perissodactyla</taxon>
        <taxon>Equidae</taxon>
        <taxon>Equus</taxon>
    </lineage>
</organism>
<gene>
    <name evidence="19" type="primary">TAS2R4</name>
</gene>
<feature type="transmembrane region" description="Helical" evidence="18">
    <location>
        <begin position="81"/>
        <end position="108"/>
    </location>
</feature>
<dbReference type="FunFam" id="1.20.1070.10:FF:000055">
    <property type="entry name" value="Taste receptor type 2"/>
    <property type="match status" value="1"/>
</dbReference>
<keyword evidence="13" id="KW-0325">Glycoprotein</keyword>
<comment type="similarity">
    <text evidence="3 16">Belongs to the G-protein coupled receptor T2R family.</text>
</comment>
<feature type="transmembrane region" description="Helical" evidence="18">
    <location>
        <begin position="231"/>
        <end position="251"/>
    </location>
</feature>
<keyword evidence="14 17" id="KW-0807">Transducer</keyword>
<feature type="transmembrane region" description="Helical" evidence="18">
    <location>
        <begin position="174"/>
        <end position="200"/>
    </location>
</feature>
<dbReference type="GO" id="GO:0033038">
    <property type="term" value="F:bitter taste receptor activity"/>
    <property type="evidence" value="ECO:0007669"/>
    <property type="project" value="InterPro"/>
</dbReference>
<dbReference type="PANTHER" id="PTHR11394">
    <property type="entry name" value="TASTE RECEPTOR TYPE 2"/>
    <property type="match status" value="1"/>
</dbReference>
<evidence type="ECO:0000256" key="13">
    <source>
        <dbReference type="ARBA" id="ARBA00023180"/>
    </source>
</evidence>
<keyword evidence="11 17" id="KW-0472">Membrane</keyword>
<evidence type="ECO:0000256" key="1">
    <source>
        <dbReference type="ARBA" id="ARBA00004141"/>
    </source>
</evidence>
<evidence type="ECO:0000256" key="15">
    <source>
        <dbReference type="ARBA" id="ARBA00023273"/>
    </source>
</evidence>
<evidence type="ECO:0000256" key="7">
    <source>
        <dbReference type="ARBA" id="ARBA00022692"/>
    </source>
</evidence>
<evidence type="ECO:0000256" key="3">
    <source>
        <dbReference type="ARBA" id="ARBA00007376"/>
    </source>
</evidence>
<dbReference type="AlphaFoldDB" id="A0A8C4LTQ9"/>
<dbReference type="Pfam" id="PF05296">
    <property type="entry name" value="TAS2R"/>
    <property type="match status" value="1"/>
</dbReference>
<keyword evidence="4" id="KW-1003">Cell membrane</keyword>
<accession>A0A8C4LTQ9</accession>
<keyword evidence="8 18" id="KW-1133">Transmembrane helix</keyword>
<evidence type="ECO:0000256" key="17">
    <source>
        <dbReference type="RuleBase" id="RU004424"/>
    </source>
</evidence>
<dbReference type="PANTHER" id="PTHR11394:SF55">
    <property type="entry name" value="TASTE RECEPTOR TYPE 2 MEMBER 4"/>
    <property type="match status" value="1"/>
</dbReference>
<feature type="transmembrane region" description="Helical" evidence="18">
    <location>
        <begin position="6"/>
        <end position="27"/>
    </location>
</feature>
<proteinExistence type="inferred from homology"/>
<evidence type="ECO:0000256" key="9">
    <source>
        <dbReference type="ARBA" id="ARBA00023040"/>
    </source>
</evidence>
<dbReference type="Gene3D" id="1.20.1070.10">
    <property type="entry name" value="Rhodopsin 7-helix transmembrane proteins"/>
    <property type="match status" value="1"/>
</dbReference>
<evidence type="ECO:0000256" key="2">
    <source>
        <dbReference type="ARBA" id="ARBA00004309"/>
    </source>
</evidence>
<evidence type="ECO:0000256" key="14">
    <source>
        <dbReference type="ARBA" id="ARBA00023224"/>
    </source>
</evidence>
<dbReference type="InterPro" id="IPR030055">
    <property type="entry name" value="TAS2R4"/>
</dbReference>
<dbReference type="OMA" id="MKLMIYF"/>
<evidence type="ECO:0000313" key="19">
    <source>
        <dbReference type="Ensembl" id="ENSEASP00005014153.1"/>
    </source>
</evidence>